<dbReference type="EMBL" id="FQXD01000005">
    <property type="protein sequence ID" value="SHH26178.1"/>
    <property type="molecule type" value="Genomic_DNA"/>
</dbReference>
<keyword evidence="1" id="KW-1133">Transmembrane helix</keyword>
<feature type="transmembrane region" description="Helical" evidence="1">
    <location>
        <begin position="83"/>
        <end position="105"/>
    </location>
</feature>
<dbReference type="OrthoDB" id="3035916at2"/>
<feature type="transmembrane region" description="Helical" evidence="1">
    <location>
        <begin position="117"/>
        <end position="136"/>
    </location>
</feature>
<keyword evidence="1" id="KW-0812">Transmembrane</keyword>
<evidence type="ECO:0000313" key="3">
    <source>
        <dbReference type="Proteomes" id="UP000184079"/>
    </source>
</evidence>
<dbReference type="AlphaFoldDB" id="A0A1M5RJ88"/>
<reference evidence="3" key="1">
    <citation type="submission" date="2016-11" db="EMBL/GenBank/DDBJ databases">
        <authorList>
            <person name="Varghese N."/>
            <person name="Submissions S."/>
        </authorList>
    </citation>
    <scope>NUCLEOTIDE SEQUENCE [LARGE SCALE GENOMIC DNA]</scope>
    <source>
        <strain evidence="3">CGMCC 1.6496</strain>
    </source>
</reference>
<feature type="transmembrane region" description="Helical" evidence="1">
    <location>
        <begin position="38"/>
        <end position="63"/>
    </location>
</feature>
<gene>
    <name evidence="2" type="ORF">SAMN05421807_105176</name>
</gene>
<sequence length="170" mass="19173">MNIAISIVGAIFILSFLLFSVWIFIAERKDESSEKKNVFIMFFVSFCLALIVTLVFGAGIFLLLGSIKMTNTFLDLDLTIKQIGFIFIGYLIFLFTIDNVIELVVKVIVGKNLANPVLLLLIRIFALHIIGLFIGIHQTSSFLIATVVALFIFLIEIYVFLREQDKNEAT</sequence>
<protein>
    <submittedName>
        <fullName evidence="2">Uncharacterized protein</fullName>
    </submittedName>
</protein>
<evidence type="ECO:0000313" key="2">
    <source>
        <dbReference type="EMBL" id="SHH26178.1"/>
    </source>
</evidence>
<evidence type="ECO:0000256" key="1">
    <source>
        <dbReference type="SAM" id="Phobius"/>
    </source>
</evidence>
<accession>A0A1M5RJ88</accession>
<feature type="transmembrane region" description="Helical" evidence="1">
    <location>
        <begin position="142"/>
        <end position="161"/>
    </location>
</feature>
<dbReference type="Proteomes" id="UP000184079">
    <property type="component" value="Unassembled WGS sequence"/>
</dbReference>
<proteinExistence type="predicted"/>
<keyword evidence="3" id="KW-1185">Reference proteome</keyword>
<dbReference type="RefSeq" id="WP_073007028.1">
    <property type="nucleotide sequence ID" value="NZ_FQXD01000005.1"/>
</dbReference>
<feature type="transmembrane region" description="Helical" evidence="1">
    <location>
        <begin position="6"/>
        <end position="26"/>
    </location>
</feature>
<keyword evidence="1" id="KW-0472">Membrane</keyword>
<name>A0A1M5RJ88_9BACI</name>
<organism evidence="2 3">
    <name type="scientific">Virgibacillus chiguensis</name>
    <dbReference type="NCBI Taxonomy" id="411959"/>
    <lineage>
        <taxon>Bacteria</taxon>
        <taxon>Bacillati</taxon>
        <taxon>Bacillota</taxon>
        <taxon>Bacilli</taxon>
        <taxon>Bacillales</taxon>
        <taxon>Bacillaceae</taxon>
        <taxon>Virgibacillus</taxon>
    </lineage>
</organism>